<sequence length="176" mass="19908">GGVYPVLSPAAKGSTLVQLIHDRELTLYDGTRLLRGDRYQVLKNELQLSDAELQERSIFPIHPSFRIIALAEPPVIGSNTQQWLGPELLTMFLYHNVKPSTSQEEVQIMREMVPNVPNEAVEQLLTLTHRLRDTKDPTTQSLASSLSTRQLLRICRRLSQYPDESLHHAVNKACLS</sequence>
<accession>A0ABN9MP58</accession>
<dbReference type="PANTHER" id="PTHR21610">
    <property type="entry name" value="VON WILLEBRAND FACTOR A DOMAIN-CONTAINING PROTEIN 8"/>
    <property type="match status" value="1"/>
</dbReference>
<reference evidence="1" key="1">
    <citation type="submission" date="2023-07" db="EMBL/GenBank/DDBJ databases">
        <authorList>
            <person name="Stuckert A."/>
        </authorList>
    </citation>
    <scope>NUCLEOTIDE SEQUENCE</scope>
</reference>
<dbReference type="InterPro" id="IPR027417">
    <property type="entry name" value="P-loop_NTPase"/>
</dbReference>
<evidence type="ECO:0000313" key="1">
    <source>
        <dbReference type="EMBL" id="CAJ0966033.1"/>
    </source>
</evidence>
<dbReference type="EMBL" id="CAUEEQ010071465">
    <property type="protein sequence ID" value="CAJ0966033.1"/>
    <property type="molecule type" value="Genomic_DNA"/>
</dbReference>
<protein>
    <submittedName>
        <fullName evidence="1">Uncharacterized protein</fullName>
    </submittedName>
</protein>
<dbReference type="SUPFAM" id="SSF52540">
    <property type="entry name" value="P-loop containing nucleoside triphosphate hydrolases"/>
    <property type="match status" value="1"/>
</dbReference>
<feature type="non-terminal residue" evidence="1">
    <location>
        <position position="1"/>
    </location>
</feature>
<proteinExistence type="predicted"/>
<gene>
    <name evidence="1" type="ORF">RIMI_LOCUS20868662</name>
</gene>
<organism evidence="1 2">
    <name type="scientific">Ranitomeya imitator</name>
    <name type="common">mimic poison frog</name>
    <dbReference type="NCBI Taxonomy" id="111125"/>
    <lineage>
        <taxon>Eukaryota</taxon>
        <taxon>Metazoa</taxon>
        <taxon>Chordata</taxon>
        <taxon>Craniata</taxon>
        <taxon>Vertebrata</taxon>
        <taxon>Euteleostomi</taxon>
        <taxon>Amphibia</taxon>
        <taxon>Batrachia</taxon>
        <taxon>Anura</taxon>
        <taxon>Neobatrachia</taxon>
        <taxon>Hyloidea</taxon>
        <taxon>Dendrobatidae</taxon>
        <taxon>Dendrobatinae</taxon>
        <taxon>Ranitomeya</taxon>
    </lineage>
</organism>
<keyword evidence="2" id="KW-1185">Reference proteome</keyword>
<evidence type="ECO:0000313" key="2">
    <source>
        <dbReference type="Proteomes" id="UP001176940"/>
    </source>
</evidence>
<comment type="caution">
    <text evidence="1">The sequence shown here is derived from an EMBL/GenBank/DDBJ whole genome shotgun (WGS) entry which is preliminary data.</text>
</comment>
<dbReference type="InterPro" id="IPR039891">
    <property type="entry name" value="VWA8"/>
</dbReference>
<dbReference type="PANTHER" id="PTHR21610:SF9">
    <property type="entry name" value="VON WILLEBRAND FACTOR A DOMAIN-CONTAINING PROTEIN 8"/>
    <property type="match status" value="1"/>
</dbReference>
<name>A0ABN9MP58_9NEOB</name>
<dbReference type="Proteomes" id="UP001176940">
    <property type="component" value="Unassembled WGS sequence"/>
</dbReference>
<feature type="non-terminal residue" evidence="1">
    <location>
        <position position="176"/>
    </location>
</feature>